<reference evidence="3 4" key="1">
    <citation type="submission" date="2022-05" db="EMBL/GenBank/DDBJ databases">
        <authorList>
            <consortium name="Genoscope - CEA"/>
            <person name="William W."/>
        </authorList>
    </citation>
    <scope>NUCLEOTIDE SEQUENCE [LARGE SCALE GENOMIC DNA]</scope>
</reference>
<dbReference type="InterPro" id="IPR057926">
    <property type="entry name" value="QRICH1_dom"/>
</dbReference>
<evidence type="ECO:0000256" key="1">
    <source>
        <dbReference type="SAM" id="SignalP"/>
    </source>
</evidence>
<organism evidence="3 4">
    <name type="scientific">Porites lobata</name>
    <dbReference type="NCBI Taxonomy" id="104759"/>
    <lineage>
        <taxon>Eukaryota</taxon>
        <taxon>Metazoa</taxon>
        <taxon>Cnidaria</taxon>
        <taxon>Anthozoa</taxon>
        <taxon>Hexacorallia</taxon>
        <taxon>Scleractinia</taxon>
        <taxon>Fungiina</taxon>
        <taxon>Poritidae</taxon>
        <taxon>Porites</taxon>
    </lineage>
</organism>
<accession>A0ABN8PMQ4</accession>
<feature type="chain" id="PRO_5045705401" description="QRICH1-like domain-containing protein" evidence="1">
    <location>
        <begin position="25"/>
        <end position="146"/>
    </location>
</feature>
<evidence type="ECO:0000313" key="4">
    <source>
        <dbReference type="Proteomes" id="UP001159405"/>
    </source>
</evidence>
<feature type="signal peptide" evidence="1">
    <location>
        <begin position="1"/>
        <end position="24"/>
    </location>
</feature>
<dbReference type="Proteomes" id="UP001159405">
    <property type="component" value="Unassembled WGS sequence"/>
</dbReference>
<keyword evidence="1" id="KW-0732">Signal</keyword>
<evidence type="ECO:0000313" key="3">
    <source>
        <dbReference type="EMBL" id="CAH3146707.1"/>
    </source>
</evidence>
<feature type="non-terminal residue" evidence="3">
    <location>
        <position position="1"/>
    </location>
</feature>
<dbReference type="Pfam" id="PF25561">
    <property type="entry name" value="QRICH1"/>
    <property type="match status" value="1"/>
</dbReference>
<protein>
    <recommendedName>
        <fullName evidence="2">QRICH1-like domain-containing protein</fullName>
    </recommendedName>
</protein>
<sequence length="146" mass="17128">PTTIKFQTFCVFLFLSWYFLGGQAAMDSDDEIFLTQNTFSQEPFSPELNLEELVGDFREVSERDSVEVEKKENPGRNIVVVFNTSWAVRCWEEWAVERNVKVKKNSSKEKYYEVNPDIKKVANEQLDYWLGKFVLEIRKKKEPGSV</sequence>
<keyword evidence="4" id="KW-1185">Reference proteome</keyword>
<dbReference type="EMBL" id="CALNXK010000079">
    <property type="protein sequence ID" value="CAH3146707.1"/>
    <property type="molecule type" value="Genomic_DNA"/>
</dbReference>
<evidence type="ECO:0000259" key="2">
    <source>
        <dbReference type="Pfam" id="PF25561"/>
    </source>
</evidence>
<gene>
    <name evidence="3" type="ORF">PLOB_00045243</name>
</gene>
<feature type="domain" description="QRICH1-like" evidence="2">
    <location>
        <begin position="83"/>
        <end position="142"/>
    </location>
</feature>
<proteinExistence type="predicted"/>
<comment type="caution">
    <text evidence="3">The sequence shown here is derived from an EMBL/GenBank/DDBJ whole genome shotgun (WGS) entry which is preliminary data.</text>
</comment>
<name>A0ABN8PMQ4_9CNID</name>